<keyword evidence="2 6" id="KW-0479">Metal-binding</keyword>
<feature type="binding site" evidence="6">
    <location>
        <position position="226"/>
    </location>
    <ligand>
        <name>Mg(2+)</name>
        <dbReference type="ChEBI" id="CHEBI:18420"/>
    </ligand>
</feature>
<dbReference type="Pfam" id="PF02746">
    <property type="entry name" value="MR_MLE_N"/>
    <property type="match status" value="1"/>
</dbReference>
<dbReference type="CDD" id="cd03319">
    <property type="entry name" value="L-Ala-DL-Glu_epimerase"/>
    <property type="match status" value="1"/>
</dbReference>
<dbReference type="InterPro" id="IPR034603">
    <property type="entry name" value="Dipeptide_epimerase"/>
</dbReference>
<dbReference type="AlphaFoldDB" id="A0A4S1WL11"/>
<dbReference type="SUPFAM" id="SSF54826">
    <property type="entry name" value="Enolase N-terminal domain-like"/>
    <property type="match status" value="1"/>
</dbReference>
<evidence type="ECO:0000256" key="1">
    <source>
        <dbReference type="ARBA" id="ARBA00008031"/>
    </source>
</evidence>
<dbReference type="EC" id="5.1.1.-" evidence="7"/>
<dbReference type="SMART" id="SM00922">
    <property type="entry name" value="MR_MLE"/>
    <property type="match status" value="1"/>
</dbReference>
<evidence type="ECO:0000259" key="8">
    <source>
        <dbReference type="SMART" id="SM00922"/>
    </source>
</evidence>
<accession>A0A4S1WL11</accession>
<feature type="domain" description="Mandelate racemase/muconate lactonizing enzyme C-terminal" evidence="8">
    <location>
        <begin position="131"/>
        <end position="224"/>
    </location>
</feature>
<dbReference type="InterPro" id="IPR029017">
    <property type="entry name" value="Enolase-like_N"/>
</dbReference>
<dbReference type="SUPFAM" id="SSF51604">
    <property type="entry name" value="Enolase C-terminal domain-like"/>
    <property type="match status" value="1"/>
</dbReference>
<dbReference type="GO" id="GO:0016855">
    <property type="term" value="F:racemase and epimerase activity, acting on amino acids and derivatives"/>
    <property type="evidence" value="ECO:0007669"/>
    <property type="project" value="UniProtKB-UniRule"/>
</dbReference>
<dbReference type="InterPro" id="IPR013342">
    <property type="entry name" value="Mandelate_racemase_C"/>
</dbReference>
<feature type="active site" description="Proton acceptor; specific for (R)-substrate epimerization" evidence="5">
    <location>
        <position position="150"/>
    </location>
</feature>
<keyword evidence="10" id="KW-1185">Reference proteome</keyword>
<evidence type="ECO:0000256" key="4">
    <source>
        <dbReference type="ARBA" id="ARBA00023235"/>
    </source>
</evidence>
<dbReference type="Pfam" id="PF13378">
    <property type="entry name" value="MR_MLE_C"/>
    <property type="match status" value="1"/>
</dbReference>
<dbReference type="SFLD" id="SFLDG00180">
    <property type="entry name" value="muconate_cycloisomerase"/>
    <property type="match status" value="1"/>
</dbReference>
<dbReference type="RefSeq" id="WP_135984390.1">
    <property type="nucleotide sequence ID" value="NZ_JAASQM010000002.1"/>
</dbReference>
<keyword evidence="3 6" id="KW-0460">Magnesium</keyword>
<gene>
    <name evidence="9" type="ORF">E5A74_09715</name>
</gene>
<name>A0A4S1WL11_9SPHN</name>
<feature type="binding site" evidence="6">
    <location>
        <position position="177"/>
    </location>
    <ligand>
        <name>Mg(2+)</name>
        <dbReference type="ChEBI" id="CHEBI:18420"/>
    </ligand>
</feature>
<evidence type="ECO:0000313" key="9">
    <source>
        <dbReference type="EMBL" id="TGX43423.1"/>
    </source>
</evidence>
<organism evidence="9 10">
    <name type="scientific">Sphingomonas naasensis</name>
    <dbReference type="NCBI Taxonomy" id="1344951"/>
    <lineage>
        <taxon>Bacteria</taxon>
        <taxon>Pseudomonadati</taxon>
        <taxon>Pseudomonadota</taxon>
        <taxon>Alphaproteobacteria</taxon>
        <taxon>Sphingomonadales</taxon>
        <taxon>Sphingomonadaceae</taxon>
        <taxon>Sphingomonas</taxon>
    </lineage>
</organism>
<comment type="cofactor">
    <cofactor evidence="6 7">
        <name>Mg(2+)</name>
        <dbReference type="ChEBI" id="CHEBI:18420"/>
    </cofactor>
    <text evidence="6 7">Binds 1 Mg(2+) ion per subunit.</text>
</comment>
<dbReference type="InterPro" id="IPR029065">
    <property type="entry name" value="Enolase_C-like"/>
</dbReference>
<feature type="active site" description="Proton acceptor; specific for (S)-substrate epimerization" evidence="5">
    <location>
        <position position="248"/>
    </location>
</feature>
<comment type="similarity">
    <text evidence="1 7">Belongs to the mandelate racemase/muconate lactonizing enzyme family.</text>
</comment>
<proteinExistence type="inferred from homology"/>
<evidence type="ECO:0000313" key="10">
    <source>
        <dbReference type="Proteomes" id="UP000309848"/>
    </source>
</evidence>
<evidence type="ECO:0000256" key="3">
    <source>
        <dbReference type="ARBA" id="ARBA00022842"/>
    </source>
</evidence>
<protein>
    <recommendedName>
        <fullName evidence="7">Dipeptide epimerase</fullName>
        <ecNumber evidence="7">5.1.1.-</ecNumber>
    </recommendedName>
</protein>
<comment type="caution">
    <text evidence="9">The sequence shown here is derived from an EMBL/GenBank/DDBJ whole genome shotgun (WGS) entry which is preliminary data.</text>
</comment>
<feature type="binding site" evidence="6">
    <location>
        <position position="203"/>
    </location>
    <ligand>
        <name>Mg(2+)</name>
        <dbReference type="ChEBI" id="CHEBI:18420"/>
    </ligand>
</feature>
<dbReference type="InterPro" id="IPR036849">
    <property type="entry name" value="Enolase-like_C_sf"/>
</dbReference>
<dbReference type="PANTHER" id="PTHR48080">
    <property type="entry name" value="D-GALACTONATE DEHYDRATASE-RELATED"/>
    <property type="match status" value="1"/>
</dbReference>
<dbReference type="Gene3D" id="3.30.390.10">
    <property type="entry name" value="Enolase-like, N-terminal domain"/>
    <property type="match status" value="1"/>
</dbReference>
<keyword evidence="4 7" id="KW-0413">Isomerase</keyword>
<dbReference type="InterPro" id="IPR034593">
    <property type="entry name" value="DgoD-like"/>
</dbReference>
<evidence type="ECO:0000256" key="6">
    <source>
        <dbReference type="PIRSR" id="PIRSR634603-3"/>
    </source>
</evidence>
<dbReference type="PANTHER" id="PTHR48080:SF3">
    <property type="entry name" value="ENOLASE SUPERFAMILY MEMBER DDB_G0284701"/>
    <property type="match status" value="1"/>
</dbReference>
<dbReference type="OrthoDB" id="9782675at2"/>
<sequence length="343" mass="36283">MRVSVDVAVERLPFLKPFHISGHVFTESPVVVVTLGDGLHIGRGEASGVYYLNDDVDAMTAALGPVRDALSRGMSRAELQEVLPPGGARNAADCALWELDARRAGVPVWKLAGLPEPRPLRTTFTLGAEEPAMMAAAALAWRDAKALKLKLTGELDLDIARVRAVRSARRDCWIGVDANQGFAIGELDALIGVLVECKVALLEQPLARGREADLDGVDSPIPIAADESALTLGDVEGLVGRFDTVNIKLDKSGGLTEAIAIARRARTLGLDVMVGNMVGSSLAMAPAYLLGQLCDVVDLDGPTFLAADRTPGIRYADGMIHCGPEVWGGYAAGPQPVAEKSQF</sequence>
<dbReference type="InterPro" id="IPR013341">
    <property type="entry name" value="Mandelate_racemase_N_dom"/>
</dbReference>
<evidence type="ECO:0000256" key="5">
    <source>
        <dbReference type="PIRSR" id="PIRSR634603-1"/>
    </source>
</evidence>
<dbReference type="Proteomes" id="UP000309848">
    <property type="component" value="Unassembled WGS sequence"/>
</dbReference>
<dbReference type="SFLD" id="SFLDS00001">
    <property type="entry name" value="Enolase"/>
    <property type="match status" value="1"/>
</dbReference>
<evidence type="ECO:0000256" key="2">
    <source>
        <dbReference type="ARBA" id="ARBA00022723"/>
    </source>
</evidence>
<dbReference type="Gene3D" id="3.20.20.120">
    <property type="entry name" value="Enolase-like C-terminal domain"/>
    <property type="match status" value="1"/>
</dbReference>
<reference evidence="9 10" key="1">
    <citation type="submission" date="2019-04" db="EMBL/GenBank/DDBJ databases">
        <title>Sphingomonas psychrotolerans sp. nov., isolated from soil in the Tianshan Mountains, Xinjiang, China.</title>
        <authorList>
            <person name="Luo Y."/>
            <person name="Sheng H."/>
        </authorList>
    </citation>
    <scope>NUCLEOTIDE SEQUENCE [LARGE SCALE GENOMIC DNA]</scope>
    <source>
        <strain evidence="9 10">KIS18-15</strain>
    </source>
</reference>
<dbReference type="GO" id="GO:0046872">
    <property type="term" value="F:metal ion binding"/>
    <property type="evidence" value="ECO:0007669"/>
    <property type="project" value="UniProtKB-KW"/>
</dbReference>
<evidence type="ECO:0000256" key="7">
    <source>
        <dbReference type="RuleBase" id="RU366006"/>
    </source>
</evidence>
<dbReference type="EMBL" id="SRXU01000003">
    <property type="protein sequence ID" value="TGX43423.1"/>
    <property type="molecule type" value="Genomic_DNA"/>
</dbReference>